<evidence type="ECO:0000313" key="3">
    <source>
        <dbReference type="Proteomes" id="UP000244336"/>
    </source>
</evidence>
<protein>
    <submittedName>
        <fullName evidence="2">Uncharacterized protein</fullName>
    </submittedName>
</protein>
<evidence type="ECO:0000313" key="2">
    <source>
        <dbReference type="EMBL" id="PUZ68271.1"/>
    </source>
</evidence>
<feature type="region of interest" description="Disordered" evidence="1">
    <location>
        <begin position="1"/>
        <end position="69"/>
    </location>
</feature>
<proteinExistence type="predicted"/>
<sequence length="115" mass="12728">MPVKWHTAALAPPPRPSVGPPPSIPRSPPPNPRAQMQLPASCARPPEMLPRQAGSAASARWPATARDSNRRCWPLRSLRGRRRAWPRHRVTRRPAPLVDAPQESAARIYPAPAYT</sequence>
<dbReference type="Gramene" id="PUZ68271">
    <property type="protein sequence ID" value="PUZ68271"/>
    <property type="gene ID" value="GQ55_2G012600"/>
</dbReference>
<dbReference type="Proteomes" id="UP000244336">
    <property type="component" value="Chromosome 2"/>
</dbReference>
<organism evidence="2 3">
    <name type="scientific">Panicum hallii var. hallii</name>
    <dbReference type="NCBI Taxonomy" id="1504633"/>
    <lineage>
        <taxon>Eukaryota</taxon>
        <taxon>Viridiplantae</taxon>
        <taxon>Streptophyta</taxon>
        <taxon>Embryophyta</taxon>
        <taxon>Tracheophyta</taxon>
        <taxon>Spermatophyta</taxon>
        <taxon>Magnoliopsida</taxon>
        <taxon>Liliopsida</taxon>
        <taxon>Poales</taxon>
        <taxon>Poaceae</taxon>
        <taxon>PACMAD clade</taxon>
        <taxon>Panicoideae</taxon>
        <taxon>Panicodae</taxon>
        <taxon>Paniceae</taxon>
        <taxon>Panicinae</taxon>
        <taxon>Panicum</taxon>
        <taxon>Panicum sect. Panicum</taxon>
    </lineage>
</organism>
<gene>
    <name evidence="2" type="ORF">GQ55_2G012600</name>
</gene>
<evidence type="ECO:0000256" key="1">
    <source>
        <dbReference type="SAM" id="MobiDB-lite"/>
    </source>
</evidence>
<name>A0A2T7EKB0_9POAL</name>
<dbReference type="EMBL" id="CM009750">
    <property type="protein sequence ID" value="PUZ68271.1"/>
    <property type="molecule type" value="Genomic_DNA"/>
</dbReference>
<feature type="compositionally biased region" description="Pro residues" evidence="1">
    <location>
        <begin position="11"/>
        <end position="32"/>
    </location>
</feature>
<dbReference type="AlphaFoldDB" id="A0A2T7EKB0"/>
<accession>A0A2T7EKB0</accession>
<keyword evidence="3" id="KW-1185">Reference proteome</keyword>
<reference evidence="2 3" key="1">
    <citation type="submission" date="2018-04" db="EMBL/GenBank/DDBJ databases">
        <title>WGS assembly of Panicum hallii var. hallii HAL2.</title>
        <authorList>
            <person name="Lovell J."/>
            <person name="Jenkins J."/>
            <person name="Lowry D."/>
            <person name="Mamidi S."/>
            <person name="Sreedasyam A."/>
            <person name="Weng X."/>
            <person name="Barry K."/>
            <person name="Bonette J."/>
            <person name="Campitelli B."/>
            <person name="Daum C."/>
            <person name="Gordon S."/>
            <person name="Gould B."/>
            <person name="Lipzen A."/>
            <person name="MacQueen A."/>
            <person name="Palacio-Mejia J."/>
            <person name="Plott C."/>
            <person name="Shakirov E."/>
            <person name="Shu S."/>
            <person name="Yoshinaga Y."/>
            <person name="Zane M."/>
            <person name="Rokhsar D."/>
            <person name="Grimwood J."/>
            <person name="Schmutz J."/>
            <person name="Juenger T."/>
        </authorList>
    </citation>
    <scope>NUCLEOTIDE SEQUENCE [LARGE SCALE GENOMIC DNA]</scope>
    <source>
        <strain evidence="3">cv. HAL2</strain>
    </source>
</reference>